<dbReference type="Pfam" id="PF00126">
    <property type="entry name" value="HTH_1"/>
    <property type="match status" value="1"/>
</dbReference>
<keyword evidence="2" id="KW-0805">Transcription regulation</keyword>
<dbReference type="InterPro" id="IPR036390">
    <property type="entry name" value="WH_DNA-bd_sf"/>
</dbReference>
<feature type="domain" description="HTH lysR-type" evidence="5">
    <location>
        <begin position="1"/>
        <end position="56"/>
    </location>
</feature>
<dbReference type="FunFam" id="1.10.10.10:FF:000001">
    <property type="entry name" value="LysR family transcriptional regulator"/>
    <property type="match status" value="1"/>
</dbReference>
<dbReference type="Gene3D" id="3.40.190.290">
    <property type="match status" value="1"/>
</dbReference>
<dbReference type="PROSITE" id="PS50931">
    <property type="entry name" value="HTH_LYSR"/>
    <property type="match status" value="1"/>
</dbReference>
<sequence>MKHLQFFLEVARTGSFTQAAENLYITQPALSRIIKSMEDELGLPLFIRSRKKVILTDAGHVLNKHAQVMDKQWQRLYAELDKMKTVKTGQIRIGLPTIVNSFFFSQLLASFHKEYPEVTFQLEEAGSKKIEEEITNDKLDFGVVVLPDKHDMLDYYMFETDKLKLVVPPSHRLVGREAVALSELKDESFIMFNREFELRRLVLAACREAGFEPGIISETSQLDFIEEMVAYNLGITLLPESTCTELKRDVHTIAVTNPTIEWRLAMIWKKEAYLSHVATEFIHFAKGKLPKSRPDQKG</sequence>
<dbReference type="GO" id="GO:0005829">
    <property type="term" value="C:cytosol"/>
    <property type="evidence" value="ECO:0007669"/>
    <property type="project" value="TreeGrafter"/>
</dbReference>
<evidence type="ECO:0000313" key="7">
    <source>
        <dbReference type="Proteomes" id="UP001139179"/>
    </source>
</evidence>
<gene>
    <name evidence="6" type="ORF">M3202_14765</name>
</gene>
<dbReference type="PRINTS" id="PR00039">
    <property type="entry name" value="HTHLYSR"/>
</dbReference>
<evidence type="ECO:0000259" key="5">
    <source>
        <dbReference type="PROSITE" id="PS50931"/>
    </source>
</evidence>
<accession>A0A9X2DQN8</accession>
<evidence type="ECO:0000256" key="4">
    <source>
        <dbReference type="ARBA" id="ARBA00023163"/>
    </source>
</evidence>
<comment type="similarity">
    <text evidence="1">Belongs to the LysR transcriptional regulatory family.</text>
</comment>
<dbReference type="InterPro" id="IPR000847">
    <property type="entry name" value="LysR_HTH_N"/>
</dbReference>
<dbReference type="SUPFAM" id="SSF53850">
    <property type="entry name" value="Periplasmic binding protein-like II"/>
    <property type="match status" value="1"/>
</dbReference>
<dbReference type="GO" id="GO:0003677">
    <property type="term" value="F:DNA binding"/>
    <property type="evidence" value="ECO:0007669"/>
    <property type="project" value="UniProtKB-KW"/>
</dbReference>
<dbReference type="Pfam" id="PF03466">
    <property type="entry name" value="LysR_substrate"/>
    <property type="match status" value="1"/>
</dbReference>
<dbReference type="PANTHER" id="PTHR30419">
    <property type="entry name" value="HTH-TYPE TRANSCRIPTIONAL REGULATOR YBHD"/>
    <property type="match status" value="1"/>
</dbReference>
<evidence type="ECO:0000256" key="3">
    <source>
        <dbReference type="ARBA" id="ARBA00023125"/>
    </source>
</evidence>
<evidence type="ECO:0000313" key="6">
    <source>
        <dbReference type="EMBL" id="MCM3715331.1"/>
    </source>
</evidence>
<keyword evidence="3" id="KW-0238">DNA-binding</keyword>
<evidence type="ECO:0000256" key="1">
    <source>
        <dbReference type="ARBA" id="ARBA00009437"/>
    </source>
</evidence>
<evidence type="ECO:0000256" key="2">
    <source>
        <dbReference type="ARBA" id="ARBA00023015"/>
    </source>
</evidence>
<name>A0A9X2DQN8_9BACI</name>
<dbReference type="Gene3D" id="1.10.10.10">
    <property type="entry name" value="Winged helix-like DNA-binding domain superfamily/Winged helix DNA-binding domain"/>
    <property type="match status" value="1"/>
</dbReference>
<reference evidence="6" key="1">
    <citation type="submission" date="2022-05" db="EMBL/GenBank/DDBJ databases">
        <title>Comparative Genomics of Spacecraft Associated Microbes.</title>
        <authorList>
            <person name="Tran M.T."/>
            <person name="Wright A."/>
            <person name="Seuylemezian A."/>
            <person name="Eisen J."/>
            <person name="Coil D."/>
        </authorList>
    </citation>
    <scope>NUCLEOTIDE SEQUENCE</scope>
    <source>
        <strain evidence="6">214.1.1</strain>
    </source>
</reference>
<dbReference type="AlphaFoldDB" id="A0A9X2DQN8"/>
<proteinExistence type="inferred from homology"/>
<keyword evidence="4" id="KW-0804">Transcription</keyword>
<dbReference type="InterPro" id="IPR036388">
    <property type="entry name" value="WH-like_DNA-bd_sf"/>
</dbReference>
<dbReference type="InterPro" id="IPR005119">
    <property type="entry name" value="LysR_subst-bd"/>
</dbReference>
<dbReference type="InterPro" id="IPR050950">
    <property type="entry name" value="HTH-type_LysR_regulators"/>
</dbReference>
<dbReference type="GO" id="GO:0003700">
    <property type="term" value="F:DNA-binding transcription factor activity"/>
    <property type="evidence" value="ECO:0007669"/>
    <property type="project" value="InterPro"/>
</dbReference>
<dbReference type="PANTHER" id="PTHR30419:SF8">
    <property type="entry name" value="NITROGEN ASSIMILATION TRANSCRIPTIONAL ACTIVATOR-RELATED"/>
    <property type="match status" value="1"/>
</dbReference>
<dbReference type="CDD" id="cd08438">
    <property type="entry name" value="PBP2_CidR"/>
    <property type="match status" value="1"/>
</dbReference>
<dbReference type="SUPFAM" id="SSF46785">
    <property type="entry name" value="Winged helix' DNA-binding domain"/>
    <property type="match status" value="1"/>
</dbReference>
<dbReference type="EMBL" id="JAMBOL010000014">
    <property type="protein sequence ID" value="MCM3715331.1"/>
    <property type="molecule type" value="Genomic_DNA"/>
</dbReference>
<organism evidence="6 7">
    <name type="scientific">Halalkalibacter oceani</name>
    <dbReference type="NCBI Taxonomy" id="1653776"/>
    <lineage>
        <taxon>Bacteria</taxon>
        <taxon>Bacillati</taxon>
        <taxon>Bacillota</taxon>
        <taxon>Bacilli</taxon>
        <taxon>Bacillales</taxon>
        <taxon>Bacillaceae</taxon>
        <taxon>Halalkalibacter</taxon>
    </lineage>
</organism>
<protein>
    <submittedName>
        <fullName evidence="6">LysR family transcriptional regulator</fullName>
    </submittedName>
</protein>
<dbReference type="Proteomes" id="UP001139179">
    <property type="component" value="Unassembled WGS sequence"/>
</dbReference>
<keyword evidence="7" id="KW-1185">Reference proteome</keyword>
<comment type="caution">
    <text evidence="6">The sequence shown here is derived from an EMBL/GenBank/DDBJ whole genome shotgun (WGS) entry which is preliminary data.</text>
</comment>